<sequence>METTVGCIHRTRQERPKIFRPFRVILSPLKAPSQRLPRLVCFGPLSVGLRVVSNPYRIPCEAIGPL</sequence>
<evidence type="ECO:0000313" key="1">
    <source>
        <dbReference type="EMBL" id="AKH47874.1"/>
    </source>
</evidence>
<reference evidence="1" key="2">
    <citation type="submission" date="2015-03" db="EMBL/GenBank/DDBJ databases">
        <authorList>
            <person name="Chow C.-E.T."/>
            <person name="Winget D.M."/>
            <person name="White R.A.III."/>
            <person name="Hallam S.J."/>
            <person name="Suttle C.A."/>
        </authorList>
    </citation>
    <scope>NUCLEOTIDE SEQUENCE</scope>
    <source>
        <strain evidence="1">Oxic1_4</strain>
    </source>
</reference>
<protein>
    <submittedName>
        <fullName evidence="1">DNA-dependent RNA polymerase</fullName>
    </submittedName>
</protein>
<organism evidence="1">
    <name type="scientific">uncultured marine virus</name>
    <dbReference type="NCBI Taxonomy" id="186617"/>
    <lineage>
        <taxon>Viruses</taxon>
        <taxon>environmental samples</taxon>
    </lineage>
</organism>
<dbReference type="EMBL" id="KR029599">
    <property type="protein sequence ID" value="AKH47874.1"/>
    <property type="molecule type" value="Genomic_DNA"/>
</dbReference>
<proteinExistence type="predicted"/>
<name>A0A0F7L5R8_9VIRU</name>
<reference evidence="1" key="1">
    <citation type="journal article" date="2015" name="Front. Microbiol.">
        <title>Combining genomic sequencing methods to explore viral diversity and reveal potential virus-host interactions.</title>
        <authorList>
            <person name="Chow C.E."/>
            <person name="Winget D.M."/>
            <person name="White R.A.III."/>
            <person name="Hallam S.J."/>
            <person name="Suttle C.A."/>
        </authorList>
    </citation>
    <scope>NUCLEOTIDE SEQUENCE</scope>
    <source>
        <strain evidence="1">Oxic1_4</strain>
    </source>
</reference>
<accession>A0A0F7L5R8</accession>